<proteinExistence type="predicted"/>
<organism evidence="1 2">
    <name type="scientific">Scutellospora calospora</name>
    <dbReference type="NCBI Taxonomy" id="85575"/>
    <lineage>
        <taxon>Eukaryota</taxon>
        <taxon>Fungi</taxon>
        <taxon>Fungi incertae sedis</taxon>
        <taxon>Mucoromycota</taxon>
        <taxon>Glomeromycotina</taxon>
        <taxon>Glomeromycetes</taxon>
        <taxon>Diversisporales</taxon>
        <taxon>Gigasporaceae</taxon>
        <taxon>Scutellospora</taxon>
    </lineage>
</organism>
<keyword evidence="2" id="KW-1185">Reference proteome</keyword>
<feature type="non-terminal residue" evidence="1">
    <location>
        <position position="1"/>
    </location>
</feature>
<evidence type="ECO:0000313" key="1">
    <source>
        <dbReference type="EMBL" id="CAG8483707.1"/>
    </source>
</evidence>
<reference evidence="1" key="1">
    <citation type="submission" date="2021-06" db="EMBL/GenBank/DDBJ databases">
        <authorList>
            <person name="Kallberg Y."/>
            <person name="Tangrot J."/>
            <person name="Rosling A."/>
        </authorList>
    </citation>
    <scope>NUCLEOTIDE SEQUENCE</scope>
    <source>
        <strain evidence="1">AU212A</strain>
    </source>
</reference>
<comment type="caution">
    <text evidence="1">The sequence shown here is derived from an EMBL/GenBank/DDBJ whole genome shotgun (WGS) entry which is preliminary data.</text>
</comment>
<dbReference type="Proteomes" id="UP000789860">
    <property type="component" value="Unassembled WGS sequence"/>
</dbReference>
<gene>
    <name evidence="1" type="ORF">SCALOS_LOCUS2533</name>
</gene>
<protein>
    <submittedName>
        <fullName evidence="1">2957_t:CDS:1</fullName>
    </submittedName>
</protein>
<name>A0ACA9KN89_9GLOM</name>
<evidence type="ECO:0000313" key="2">
    <source>
        <dbReference type="Proteomes" id="UP000789860"/>
    </source>
</evidence>
<accession>A0ACA9KN89</accession>
<sequence length="188" mass="21193">KTPAGCPNENIIVRLRRKEDTPEADTRATALVPRKRNSEDIIIKNNKKRKEMKKVHNTRSKSEETMNTLQTATLADTNAKVHASLTTSSPNTTGSTYSDWLEIMEHEAAAENQQEELETNNFRKENSSALTTESSGNFRDERSEGESAENSHNDRSQDLNIQETETMEQDVHISRTIPLLEIAKGILL</sequence>
<dbReference type="EMBL" id="CAJVPM010002294">
    <property type="protein sequence ID" value="CAG8483707.1"/>
    <property type="molecule type" value="Genomic_DNA"/>
</dbReference>